<organism evidence="1 2">
    <name type="scientific">Meripilus lineatus</name>
    <dbReference type="NCBI Taxonomy" id="2056292"/>
    <lineage>
        <taxon>Eukaryota</taxon>
        <taxon>Fungi</taxon>
        <taxon>Dikarya</taxon>
        <taxon>Basidiomycota</taxon>
        <taxon>Agaricomycotina</taxon>
        <taxon>Agaricomycetes</taxon>
        <taxon>Polyporales</taxon>
        <taxon>Meripilaceae</taxon>
        <taxon>Meripilus</taxon>
    </lineage>
</organism>
<name>A0AAD5V872_9APHY</name>
<proteinExistence type="predicted"/>
<keyword evidence="2" id="KW-1185">Reference proteome</keyword>
<comment type="caution">
    <text evidence="1">The sequence shown here is derived from an EMBL/GenBank/DDBJ whole genome shotgun (WGS) entry which is preliminary data.</text>
</comment>
<reference evidence="1" key="1">
    <citation type="submission" date="2022-07" db="EMBL/GenBank/DDBJ databases">
        <title>Genome Sequence of Physisporinus lineatus.</title>
        <authorList>
            <person name="Buettner E."/>
        </authorList>
    </citation>
    <scope>NUCLEOTIDE SEQUENCE</scope>
    <source>
        <strain evidence="1">VT162</strain>
    </source>
</reference>
<sequence length="151" mass="17152">MSLQSGTYIIRSVLDKKAIGRHPIEDRSLLPKPVRALPSDVSAPKLVVQKVEDGYHIRAKGDITGRHDGQLYAFLIDAIHGEAWRITEQPQHGKNIYIVETNDREAGWSVPVDDDDKRGAHVNVRPLIVFPTYPPRFPDFELFEFVRIDKA</sequence>
<protein>
    <submittedName>
        <fullName evidence="1">Uncharacterized protein</fullName>
    </submittedName>
</protein>
<dbReference type="Proteomes" id="UP001212997">
    <property type="component" value="Unassembled WGS sequence"/>
</dbReference>
<evidence type="ECO:0000313" key="2">
    <source>
        <dbReference type="Proteomes" id="UP001212997"/>
    </source>
</evidence>
<gene>
    <name evidence="1" type="ORF">NLI96_g2532</name>
</gene>
<dbReference type="InterPro" id="IPR031755">
    <property type="entry name" value="Inhibitor_I66"/>
</dbReference>
<dbReference type="GO" id="GO:0004867">
    <property type="term" value="F:serine-type endopeptidase inhibitor activity"/>
    <property type="evidence" value="ECO:0007669"/>
    <property type="project" value="InterPro"/>
</dbReference>
<dbReference type="Pfam" id="PF16850">
    <property type="entry name" value="Inhibitor_I66"/>
    <property type="match status" value="1"/>
</dbReference>
<evidence type="ECO:0000313" key="1">
    <source>
        <dbReference type="EMBL" id="KAJ3488883.1"/>
    </source>
</evidence>
<accession>A0AAD5V872</accession>
<dbReference type="CDD" id="cd23428">
    <property type="entry name" value="beta-trefoil_Ricin_SPI"/>
    <property type="match status" value="1"/>
</dbReference>
<dbReference type="EMBL" id="JANAWD010000057">
    <property type="protein sequence ID" value="KAJ3488883.1"/>
    <property type="molecule type" value="Genomic_DNA"/>
</dbReference>
<dbReference type="AlphaFoldDB" id="A0AAD5V872"/>
<dbReference type="Gene3D" id="2.80.10.50">
    <property type="match status" value="1"/>
</dbReference>